<keyword evidence="1" id="KW-0812">Transmembrane</keyword>
<feature type="transmembrane region" description="Helical" evidence="1">
    <location>
        <begin position="12"/>
        <end position="32"/>
    </location>
</feature>
<feature type="domain" description="Heparan-alpha-glucosaminide N-acetyltransferase catalytic" evidence="2">
    <location>
        <begin position="3"/>
        <end position="218"/>
    </location>
</feature>
<dbReference type="RefSeq" id="WP_051862428.1">
    <property type="nucleotide sequence ID" value="NZ_CP149475.1"/>
</dbReference>
<dbReference type="OrthoDB" id="9807591at2"/>
<name>A0A149VZX3_9PROT</name>
<feature type="transmembrane region" description="Helical" evidence="1">
    <location>
        <begin position="125"/>
        <end position="143"/>
    </location>
</feature>
<proteinExistence type="predicted"/>
<dbReference type="STRING" id="1789004.FEMY_10440"/>
<evidence type="ECO:0000313" key="4">
    <source>
        <dbReference type="Proteomes" id="UP000075653"/>
    </source>
</evidence>
<keyword evidence="1" id="KW-0472">Membrane</keyword>
<dbReference type="PATRIC" id="fig|1789004.3.peg.1058"/>
<evidence type="ECO:0000259" key="2">
    <source>
        <dbReference type="Pfam" id="PF07786"/>
    </source>
</evidence>
<dbReference type="Pfam" id="PF07786">
    <property type="entry name" value="HGSNAT_cat"/>
    <property type="match status" value="1"/>
</dbReference>
<dbReference type="EMBL" id="LRRD01000014">
    <property type="protein sequence ID" value="KXW58434.1"/>
    <property type="molecule type" value="Genomic_DNA"/>
</dbReference>
<evidence type="ECO:0000256" key="1">
    <source>
        <dbReference type="SAM" id="Phobius"/>
    </source>
</evidence>
<feature type="transmembrane region" description="Helical" evidence="1">
    <location>
        <begin position="44"/>
        <end position="65"/>
    </location>
</feature>
<protein>
    <recommendedName>
        <fullName evidence="2">Heparan-alpha-glucosaminide N-acetyltransferase catalytic domain-containing protein</fullName>
    </recommendedName>
</protein>
<gene>
    <name evidence="3" type="ORF">FEMY_10440</name>
</gene>
<dbReference type="AlphaFoldDB" id="A0A149VZX3"/>
<feature type="transmembrane region" description="Helical" evidence="1">
    <location>
        <begin position="77"/>
        <end position="94"/>
    </location>
</feature>
<keyword evidence="1" id="KW-1133">Transmembrane helix</keyword>
<reference evidence="3 4" key="1">
    <citation type="submission" date="2016-01" db="EMBL/GenBank/DDBJ databases">
        <title>Genome sequence of the acidophilic iron oxidising Ferrovum strain Z-31.</title>
        <authorList>
            <person name="Poehlein A."/>
            <person name="Ullrich S.R."/>
            <person name="Schloemann M."/>
            <person name="Muehling M."/>
            <person name="Daniel R."/>
        </authorList>
    </citation>
    <scope>NUCLEOTIDE SEQUENCE [LARGE SCALE GENOMIC DNA]</scope>
    <source>
        <strain evidence="3 4">Z-31</strain>
    </source>
</reference>
<keyword evidence="4" id="KW-1185">Reference proteome</keyword>
<evidence type="ECO:0000313" key="3">
    <source>
        <dbReference type="EMBL" id="KXW58434.1"/>
    </source>
</evidence>
<organism evidence="3 4">
    <name type="scientific">Ferrovum myxofaciens</name>
    <dbReference type="NCBI Taxonomy" id="416213"/>
    <lineage>
        <taxon>Bacteria</taxon>
        <taxon>Pseudomonadati</taxon>
        <taxon>Pseudomonadota</taxon>
        <taxon>Betaproteobacteria</taxon>
        <taxon>Ferrovales</taxon>
        <taxon>Ferrovaceae</taxon>
        <taxon>Ferrovum</taxon>
    </lineage>
</organism>
<dbReference type="InterPro" id="IPR012429">
    <property type="entry name" value="HGSNAT_cat"/>
</dbReference>
<dbReference type="Proteomes" id="UP000075653">
    <property type="component" value="Unassembled WGS sequence"/>
</dbReference>
<accession>A0A149VZX3</accession>
<sequence>MLRLAYLDRGRGLAIVMMVLFHGCYDATYFGYAHFDMLGSFFWTTWRTLIVTLFVFLSGISLALSAHHPAQRQRRRLFQLGVGALLVSGVTYAMFGARWIYFGVLHFYWLATVISRPLLGLRAKLLPLGLLALVVGQWGMTAMDPRWLNWIGLAAHKPSTEDYAPLLPWIGVLWLGMWTGIQPWSSRPQSNPTSCSVPDRGVQWMGRHGLILYLVHQPILFTVFELTRWIYPVR</sequence>
<comment type="caution">
    <text evidence="3">The sequence shown here is derived from an EMBL/GenBank/DDBJ whole genome shotgun (WGS) entry which is preliminary data.</text>
</comment>
<feature type="transmembrane region" description="Helical" evidence="1">
    <location>
        <begin position="210"/>
        <end position="231"/>
    </location>
</feature>